<gene>
    <name evidence="1" type="ORF">OIU74_012700</name>
</gene>
<evidence type="ECO:0000313" key="2">
    <source>
        <dbReference type="Proteomes" id="UP001151752"/>
    </source>
</evidence>
<keyword evidence="2" id="KW-1185">Reference proteome</keyword>
<reference evidence="1" key="2">
    <citation type="journal article" date="2023" name="Int. J. Mol. Sci.">
        <title>De Novo Assembly and Annotation of 11 Diverse Shrub Willow (Salix) Genomes Reveals Novel Gene Organization in Sex-Linked Regions.</title>
        <authorList>
            <person name="Hyden B."/>
            <person name="Feng K."/>
            <person name="Yates T.B."/>
            <person name="Jawdy S."/>
            <person name="Cereghino C."/>
            <person name="Smart L.B."/>
            <person name="Muchero W."/>
        </authorList>
    </citation>
    <scope>NUCLEOTIDE SEQUENCE</scope>
    <source>
        <tissue evidence="1">Shoot tip</tissue>
    </source>
</reference>
<dbReference type="EMBL" id="JAPFFM010000016">
    <property type="protein sequence ID" value="KAJ6701391.1"/>
    <property type="molecule type" value="Genomic_DNA"/>
</dbReference>
<dbReference type="Proteomes" id="UP001151752">
    <property type="component" value="Chromosome 1"/>
</dbReference>
<protein>
    <submittedName>
        <fullName evidence="1">Uncharacterized protein</fullName>
    </submittedName>
</protein>
<dbReference type="AlphaFoldDB" id="A0A9Q0Q7V3"/>
<proteinExistence type="predicted"/>
<comment type="caution">
    <text evidence="1">The sequence shown here is derived from an EMBL/GenBank/DDBJ whole genome shotgun (WGS) entry which is preliminary data.</text>
</comment>
<reference evidence="1" key="1">
    <citation type="submission" date="2022-11" db="EMBL/GenBank/DDBJ databases">
        <authorList>
            <person name="Hyden B.L."/>
            <person name="Feng K."/>
            <person name="Yates T."/>
            <person name="Jawdy S."/>
            <person name="Smart L.B."/>
            <person name="Muchero W."/>
        </authorList>
    </citation>
    <scope>NUCLEOTIDE SEQUENCE</scope>
    <source>
        <tissue evidence="1">Shoot tip</tissue>
    </source>
</reference>
<sequence length="110" mass="12843">MQLGGVAKQKTRRQVNLWEIRAQPRKFGISFVVPDRVVMEISSKRRIRGKHPLRLVRTPGGPVEFHKIVEEANQQSPPLKNGVKDMCPLPQKAYRRSCFNDWYTTLFYHP</sequence>
<organism evidence="1 2">
    <name type="scientific">Salix koriyanagi</name>
    <dbReference type="NCBI Taxonomy" id="2511006"/>
    <lineage>
        <taxon>Eukaryota</taxon>
        <taxon>Viridiplantae</taxon>
        <taxon>Streptophyta</taxon>
        <taxon>Embryophyta</taxon>
        <taxon>Tracheophyta</taxon>
        <taxon>Spermatophyta</taxon>
        <taxon>Magnoliopsida</taxon>
        <taxon>eudicotyledons</taxon>
        <taxon>Gunneridae</taxon>
        <taxon>Pentapetalae</taxon>
        <taxon>rosids</taxon>
        <taxon>fabids</taxon>
        <taxon>Malpighiales</taxon>
        <taxon>Salicaceae</taxon>
        <taxon>Saliceae</taxon>
        <taxon>Salix</taxon>
    </lineage>
</organism>
<evidence type="ECO:0000313" key="1">
    <source>
        <dbReference type="EMBL" id="KAJ6701391.1"/>
    </source>
</evidence>
<accession>A0A9Q0Q7V3</accession>
<name>A0A9Q0Q7V3_9ROSI</name>